<feature type="signal peptide" evidence="1">
    <location>
        <begin position="1"/>
        <end position="20"/>
    </location>
</feature>
<reference evidence="2 3" key="1">
    <citation type="submission" date="2014-04" db="EMBL/GenBank/DDBJ databases">
        <authorList>
            <consortium name="DOE Joint Genome Institute"/>
            <person name="Kuo A."/>
            <person name="Zuccaro A."/>
            <person name="Kohler A."/>
            <person name="Nagy L.G."/>
            <person name="Floudas D."/>
            <person name="Copeland A."/>
            <person name="Barry K.W."/>
            <person name="Cichocki N."/>
            <person name="Veneault-Fourrey C."/>
            <person name="LaButti K."/>
            <person name="Lindquist E.A."/>
            <person name="Lipzen A."/>
            <person name="Lundell T."/>
            <person name="Morin E."/>
            <person name="Murat C."/>
            <person name="Sun H."/>
            <person name="Tunlid A."/>
            <person name="Henrissat B."/>
            <person name="Grigoriev I.V."/>
            <person name="Hibbett D.S."/>
            <person name="Martin F."/>
            <person name="Nordberg H.P."/>
            <person name="Cantor M.N."/>
            <person name="Hua S.X."/>
        </authorList>
    </citation>
    <scope>NUCLEOTIDE SEQUENCE [LARGE SCALE GENOMIC DNA]</scope>
    <source>
        <strain evidence="2 3">MAFF 305830</strain>
    </source>
</reference>
<keyword evidence="1" id="KW-0732">Signal</keyword>
<dbReference type="EMBL" id="KN824347">
    <property type="protein sequence ID" value="KIM22822.1"/>
    <property type="molecule type" value="Genomic_DNA"/>
</dbReference>
<dbReference type="HOGENOM" id="CLU_1846336_0_0_1"/>
<name>A0A0C2WZV4_SERVB</name>
<sequence>MKSFTQRVAFLFITLSVVNASRWWRDTGYDDALDGDAPEPQATQPPKQIFQGAVYPGIPPLNRTTGSGIYNLLNARQETPGCGVCNPITFVSSTPVCCNNGTYCCATGNLCQDEGWCCPRGKRACPGVRNGMHTGTVCC</sequence>
<evidence type="ECO:0000313" key="2">
    <source>
        <dbReference type="EMBL" id="KIM22822.1"/>
    </source>
</evidence>
<feature type="chain" id="PRO_5002170499" description="Granulins domain-containing protein" evidence="1">
    <location>
        <begin position="21"/>
        <end position="139"/>
    </location>
</feature>
<protein>
    <recommendedName>
        <fullName evidence="4">Granulins domain-containing protein</fullName>
    </recommendedName>
</protein>
<gene>
    <name evidence="2" type="ORF">M408DRAFT_278113</name>
</gene>
<keyword evidence="3" id="KW-1185">Reference proteome</keyword>
<dbReference type="Proteomes" id="UP000054097">
    <property type="component" value="Unassembled WGS sequence"/>
</dbReference>
<evidence type="ECO:0000313" key="3">
    <source>
        <dbReference type="Proteomes" id="UP000054097"/>
    </source>
</evidence>
<dbReference type="AlphaFoldDB" id="A0A0C2WZV4"/>
<accession>A0A0C2WZV4</accession>
<reference evidence="3" key="2">
    <citation type="submission" date="2015-01" db="EMBL/GenBank/DDBJ databases">
        <title>Evolutionary Origins and Diversification of the Mycorrhizal Mutualists.</title>
        <authorList>
            <consortium name="DOE Joint Genome Institute"/>
            <consortium name="Mycorrhizal Genomics Consortium"/>
            <person name="Kohler A."/>
            <person name="Kuo A."/>
            <person name="Nagy L.G."/>
            <person name="Floudas D."/>
            <person name="Copeland A."/>
            <person name="Barry K.W."/>
            <person name="Cichocki N."/>
            <person name="Veneault-Fourrey C."/>
            <person name="LaButti K."/>
            <person name="Lindquist E.A."/>
            <person name="Lipzen A."/>
            <person name="Lundell T."/>
            <person name="Morin E."/>
            <person name="Murat C."/>
            <person name="Riley R."/>
            <person name="Ohm R."/>
            <person name="Sun H."/>
            <person name="Tunlid A."/>
            <person name="Henrissat B."/>
            <person name="Grigoriev I.V."/>
            <person name="Hibbett D.S."/>
            <person name="Martin F."/>
        </authorList>
    </citation>
    <scope>NUCLEOTIDE SEQUENCE [LARGE SCALE GENOMIC DNA]</scope>
    <source>
        <strain evidence="3">MAFF 305830</strain>
    </source>
</reference>
<evidence type="ECO:0008006" key="4">
    <source>
        <dbReference type="Google" id="ProtNLM"/>
    </source>
</evidence>
<organism evidence="2 3">
    <name type="scientific">Serendipita vermifera MAFF 305830</name>
    <dbReference type="NCBI Taxonomy" id="933852"/>
    <lineage>
        <taxon>Eukaryota</taxon>
        <taxon>Fungi</taxon>
        <taxon>Dikarya</taxon>
        <taxon>Basidiomycota</taxon>
        <taxon>Agaricomycotina</taxon>
        <taxon>Agaricomycetes</taxon>
        <taxon>Sebacinales</taxon>
        <taxon>Serendipitaceae</taxon>
        <taxon>Serendipita</taxon>
    </lineage>
</organism>
<proteinExistence type="predicted"/>
<evidence type="ECO:0000256" key="1">
    <source>
        <dbReference type="SAM" id="SignalP"/>
    </source>
</evidence>